<evidence type="ECO:0000313" key="1">
    <source>
        <dbReference type="EMBL" id="CBH74523.1"/>
    </source>
</evidence>
<reference evidence="1" key="1">
    <citation type="submission" date="2009-10" db="EMBL/GenBank/DDBJ databases">
        <title>Diversity of trophic interactions inside an arsenic-rich microbial ecosystem.</title>
        <authorList>
            <person name="Bertin P.N."/>
            <person name="Heinrich-Salmeron A."/>
            <person name="Pelletier E."/>
            <person name="Goulhen-Chollet F."/>
            <person name="Arsene-Ploetze F."/>
            <person name="Gallien S."/>
            <person name="Calteau A."/>
            <person name="Vallenet D."/>
            <person name="Casiot C."/>
            <person name="Chane-Woon-Ming B."/>
            <person name="Giloteaux L."/>
            <person name="Barakat M."/>
            <person name="Bonnefoy V."/>
            <person name="Bruneel O."/>
            <person name="Chandler M."/>
            <person name="Cleiss J."/>
            <person name="Duran R."/>
            <person name="Elbaz-Poulichet F."/>
            <person name="Fonknechten N."/>
            <person name="Lauga B."/>
            <person name="Mornico D."/>
            <person name="Ortet P."/>
            <person name="Schaeffer C."/>
            <person name="Siguier P."/>
            <person name="Alexander Thil Smith A."/>
            <person name="Van Dorsselaer A."/>
            <person name="Weissenbach J."/>
            <person name="Medigue C."/>
            <person name="Le Paslier D."/>
        </authorList>
    </citation>
    <scope>NUCLEOTIDE SEQUENCE</scope>
</reference>
<organism evidence="1">
    <name type="scientific">mine drainage metagenome</name>
    <dbReference type="NCBI Taxonomy" id="410659"/>
    <lineage>
        <taxon>unclassified sequences</taxon>
        <taxon>metagenomes</taxon>
        <taxon>ecological metagenomes</taxon>
    </lineage>
</organism>
<dbReference type="Gene3D" id="3.30.530.20">
    <property type="match status" value="1"/>
</dbReference>
<dbReference type="SUPFAM" id="SSF55961">
    <property type="entry name" value="Bet v1-like"/>
    <property type="match status" value="1"/>
</dbReference>
<dbReference type="EMBL" id="CABL01000002">
    <property type="protein sequence ID" value="CBH74523.1"/>
    <property type="molecule type" value="Genomic_DNA"/>
</dbReference>
<name>E6PDI8_9ZZZZ</name>
<gene>
    <name evidence="1" type="ORF">CARN1_1625</name>
</gene>
<comment type="caution">
    <text evidence="1">The sequence shown here is derived from an EMBL/GenBank/DDBJ whole genome shotgun (WGS) entry which is preliminary data.</text>
</comment>
<dbReference type="AlphaFoldDB" id="E6PDI8"/>
<accession>E6PDI8</accession>
<protein>
    <recommendedName>
        <fullName evidence="2">Polyketide cyclase / dehydrase and lipid transport</fullName>
    </recommendedName>
</protein>
<dbReference type="InterPro" id="IPR023393">
    <property type="entry name" value="START-like_dom_sf"/>
</dbReference>
<proteinExistence type="predicted"/>
<evidence type="ECO:0008006" key="2">
    <source>
        <dbReference type="Google" id="ProtNLM"/>
    </source>
</evidence>
<sequence>MSQPLHTSHARTYTGTKRRIFHLLEQMGTSGDHVWPYASQPFMRTAGPLTPGRTEAWHLGIHARLDDVVPEERIVWRFLNEGVDGTHGFYLHTEGKQTTVEHRVDVELAEPDGRLLWRRVEDQQSRAIEGLFEKLGRALKR</sequence>